<reference evidence="1" key="1">
    <citation type="submission" date="2014-05" db="EMBL/GenBank/DDBJ databases">
        <title>The transcriptome of the halophilic microalga Tetraselmis sp. GSL018 isolated from the Great Salt Lake, Utah.</title>
        <authorList>
            <person name="Jinkerson R.E."/>
            <person name="D'Adamo S."/>
            <person name="Posewitz M.C."/>
        </authorList>
    </citation>
    <scope>NUCLEOTIDE SEQUENCE</scope>
    <source>
        <strain evidence="1">GSL018</strain>
    </source>
</reference>
<accession>A0A061S327</accession>
<feature type="non-terminal residue" evidence="1">
    <location>
        <position position="32"/>
    </location>
</feature>
<proteinExistence type="predicted"/>
<organism evidence="1">
    <name type="scientific">Tetraselmis sp. GSL018</name>
    <dbReference type="NCBI Taxonomy" id="582737"/>
    <lineage>
        <taxon>Eukaryota</taxon>
        <taxon>Viridiplantae</taxon>
        <taxon>Chlorophyta</taxon>
        <taxon>core chlorophytes</taxon>
        <taxon>Chlorodendrophyceae</taxon>
        <taxon>Chlorodendrales</taxon>
        <taxon>Chlorodendraceae</taxon>
        <taxon>Tetraselmis</taxon>
    </lineage>
</organism>
<dbReference type="AlphaFoldDB" id="A0A061S327"/>
<evidence type="ECO:0000313" key="1">
    <source>
        <dbReference type="EMBL" id="JAC78613.1"/>
    </source>
</evidence>
<dbReference type="EMBL" id="GBEZ01006804">
    <property type="protein sequence ID" value="JAC78613.1"/>
    <property type="molecule type" value="Transcribed_RNA"/>
</dbReference>
<sequence length="32" mass="3685">MERRLPDPPLWLGPRSALCKWGVRNVRLPSAI</sequence>
<gene>
    <name evidence="1" type="ORF">TSPGSL018_14704</name>
</gene>
<name>A0A061S327_9CHLO</name>
<protein>
    <submittedName>
        <fullName evidence="1">Uncharacterized protein</fullName>
    </submittedName>
</protein>